<dbReference type="EMBL" id="FPHP01000002">
    <property type="protein sequence ID" value="SFV74697.1"/>
    <property type="molecule type" value="Genomic_DNA"/>
</dbReference>
<sequence>MRYFVLIFFFYVLLFGAPAMSTKRVFKNADGTTFVARAMGDSYLHWIQTDDGEILKYNKKTKNFEYATIKNNALVASGIEYSVHNSKRARALGRINKVFLSDIKRLRALKREKKMERYQY</sequence>
<gene>
    <name evidence="1" type="ORF">MNB_SM-3-588</name>
</gene>
<reference evidence="1" key="1">
    <citation type="submission" date="2016-10" db="EMBL/GenBank/DDBJ databases">
        <authorList>
            <person name="de Groot N.N."/>
        </authorList>
    </citation>
    <scope>NUCLEOTIDE SEQUENCE</scope>
</reference>
<evidence type="ECO:0000313" key="1">
    <source>
        <dbReference type="EMBL" id="SFV74697.1"/>
    </source>
</evidence>
<dbReference type="AlphaFoldDB" id="A0A1W1D2N2"/>
<proteinExistence type="predicted"/>
<organism evidence="1">
    <name type="scientific">hydrothermal vent metagenome</name>
    <dbReference type="NCBI Taxonomy" id="652676"/>
    <lineage>
        <taxon>unclassified sequences</taxon>
        <taxon>metagenomes</taxon>
        <taxon>ecological metagenomes</taxon>
    </lineage>
</organism>
<accession>A0A1W1D2N2</accession>
<protein>
    <submittedName>
        <fullName evidence="1">Uncharacterized protein</fullName>
    </submittedName>
</protein>
<name>A0A1W1D2N2_9ZZZZ</name>